<accession>G3NER8</accession>
<dbReference type="InParanoid" id="G3NER8"/>
<dbReference type="Ensembl" id="ENSGACT00000003832.1">
    <property type="protein sequence ID" value="ENSGACP00000003819.1"/>
    <property type="gene ID" value="ENSGACG00000002918.1"/>
</dbReference>
<proteinExistence type="predicted"/>
<name>G3NER8_GASAC</name>
<dbReference type="AlphaFoldDB" id="G3NER8"/>
<protein>
    <submittedName>
        <fullName evidence="1">Uncharacterized protein</fullName>
    </submittedName>
</protein>
<evidence type="ECO:0000313" key="1">
    <source>
        <dbReference type="Ensembl" id="ENSGACP00000003819.1"/>
    </source>
</evidence>
<organism evidence="1">
    <name type="scientific">Gasterosteus aculeatus</name>
    <name type="common">Three-spined stickleback</name>
    <dbReference type="NCBI Taxonomy" id="69293"/>
    <lineage>
        <taxon>Eukaryota</taxon>
        <taxon>Metazoa</taxon>
        <taxon>Chordata</taxon>
        <taxon>Craniata</taxon>
        <taxon>Vertebrata</taxon>
        <taxon>Euteleostomi</taxon>
        <taxon>Actinopterygii</taxon>
        <taxon>Neopterygii</taxon>
        <taxon>Teleostei</taxon>
        <taxon>Neoteleostei</taxon>
        <taxon>Acanthomorphata</taxon>
        <taxon>Eupercaria</taxon>
        <taxon>Perciformes</taxon>
        <taxon>Cottioidei</taxon>
        <taxon>Gasterosteales</taxon>
        <taxon>Gasterosteidae</taxon>
        <taxon>Gasterosteus</taxon>
    </lineage>
</organism>
<sequence>GSPTSSLPDGGASRALCVGAELHCGDVKSPLPTTDGQILVPSSSTLTSRAEVTGTPDRILHQSSDVKLNFGLHRICRGMPS</sequence>
<dbReference type="Bgee" id="ENSGACG00000002918">
    <property type="expression patterns" value="Expressed in testis and 13 other cell types or tissues"/>
</dbReference>
<reference evidence="1" key="1">
    <citation type="submission" date="2006-01" db="EMBL/GenBank/DDBJ databases">
        <authorList>
            <person name="Lindblad-Toh K."/>
            <person name="Mauceli E."/>
            <person name="Grabherr M."/>
            <person name="Chang J.L."/>
            <person name="Lander E.S."/>
        </authorList>
    </citation>
    <scope>NUCLEOTIDE SEQUENCE [LARGE SCALE GENOMIC DNA]</scope>
</reference>
<reference evidence="1" key="2">
    <citation type="submission" date="2024-04" db="UniProtKB">
        <authorList>
            <consortium name="Ensembl"/>
        </authorList>
    </citation>
    <scope>IDENTIFICATION</scope>
</reference>